<proteinExistence type="predicted"/>
<organism evidence="1 2">
    <name type="scientific">Oerskovia douganii</name>
    <dbReference type="NCBI Taxonomy" id="2762210"/>
    <lineage>
        <taxon>Bacteria</taxon>
        <taxon>Bacillati</taxon>
        <taxon>Actinomycetota</taxon>
        <taxon>Actinomycetes</taxon>
        <taxon>Micrococcales</taxon>
        <taxon>Cellulomonadaceae</taxon>
        <taxon>Oerskovia</taxon>
    </lineage>
</organism>
<dbReference type="Proteomes" id="UP000822993">
    <property type="component" value="Unassembled WGS sequence"/>
</dbReference>
<sequence>MAILDVHDTARQLGVSVRQVQHLVAEGDLTGLARGAIDSGSVDRFLAVRGRARSRPWAAPTAWGAIAILSGVDASWMGSTQRSRLRARLRATTAEGLVALTRGRARTARFTGHPSAAGRVRTQIVDTRDTATRLGLAQSDDVDGYVAAEEIDDLARRFALVPDDMGRYILRATDFPLEIVRRLASTDVILAALGLGESLDARERRAGLDALARALEKIRG</sequence>
<reference evidence="1 2" key="1">
    <citation type="submission" date="2020-08" db="EMBL/GenBank/DDBJ databases">
        <title>A Genomic Blueprint of the Chicken Gut Microbiome.</title>
        <authorList>
            <person name="Gilroy R."/>
            <person name="Ravi A."/>
            <person name="Getino M."/>
            <person name="Pursley I."/>
            <person name="Horton D.L."/>
            <person name="Alikhan N.-F."/>
            <person name="Baker D."/>
            <person name="Gharbi K."/>
            <person name="Hall N."/>
            <person name="Watson M."/>
            <person name="Adriaenssens E.M."/>
            <person name="Foster-Nyarko E."/>
            <person name="Jarju S."/>
            <person name="Secka A."/>
            <person name="Antonio M."/>
            <person name="Oren A."/>
            <person name="Chaudhuri R."/>
            <person name="La Ragione R.M."/>
            <person name="Hildebrand F."/>
            <person name="Pallen M.J."/>
        </authorList>
    </citation>
    <scope>NUCLEOTIDE SEQUENCE [LARGE SCALE GENOMIC DNA]</scope>
    <source>
        <strain evidence="1 2">Sa1BUA8</strain>
    </source>
</reference>
<keyword evidence="2" id="KW-1185">Reference proteome</keyword>
<evidence type="ECO:0000313" key="2">
    <source>
        <dbReference type="Proteomes" id="UP000822993"/>
    </source>
</evidence>
<dbReference type="EMBL" id="JACSPN010000011">
    <property type="protein sequence ID" value="MBE7700617.1"/>
    <property type="molecule type" value="Genomic_DNA"/>
</dbReference>
<evidence type="ECO:0000313" key="1">
    <source>
        <dbReference type="EMBL" id="MBE7700617.1"/>
    </source>
</evidence>
<gene>
    <name evidence="1" type="ORF">H9623_09895</name>
</gene>
<comment type="caution">
    <text evidence="1">The sequence shown here is derived from an EMBL/GenBank/DDBJ whole genome shotgun (WGS) entry which is preliminary data.</text>
</comment>
<protein>
    <submittedName>
        <fullName evidence="1">Uncharacterized protein</fullName>
    </submittedName>
</protein>
<name>A0A9D5UHE7_9CELL</name>
<dbReference type="RefSeq" id="WP_193719888.1">
    <property type="nucleotide sequence ID" value="NZ_JACSPN010000011.1"/>
</dbReference>
<dbReference type="AlphaFoldDB" id="A0A9D5UHE7"/>
<accession>A0A9D5UHE7</accession>